<keyword evidence="2" id="KW-1185">Reference proteome</keyword>
<accession>A0A222Z6F6</accession>
<dbReference type="EMBL" id="MF189171">
    <property type="protein sequence ID" value="ASR80102.1"/>
    <property type="molecule type" value="Genomic_DNA"/>
</dbReference>
<reference evidence="1 2" key="1">
    <citation type="submission" date="2017-06" db="EMBL/GenBank/DDBJ databases">
        <authorList>
            <person name="Correa A."/>
            <person name="Dunbar D."/>
            <person name="Schaff J.E."/>
            <person name="Dashiell C.L."/>
            <person name="Macialek J.A."/>
            <person name="Klyczek K."/>
            <person name="Bradley K.W."/>
            <person name="Asai D.J."/>
            <person name="Bowman C.A."/>
            <person name="Russell D.A."/>
            <person name="Pope W.H."/>
            <person name="Jacobs-Sera D."/>
            <person name="Hendrix R.W."/>
            <person name="Hatfull G.F."/>
        </authorList>
    </citation>
    <scope>NUCLEOTIDE SEQUENCE [LARGE SCALE GENOMIC DNA]</scope>
</reference>
<evidence type="ECO:0000313" key="1">
    <source>
        <dbReference type="EMBL" id="ASR80102.1"/>
    </source>
</evidence>
<proteinExistence type="predicted"/>
<sequence>MTEVNRRLSPAEEQLQIEYRNKKRELLRKDLCKVINAHSAENVSGTPDFILADFLISQLEAYNHAVGERANWRGESTELPALHNHTPEGL</sequence>
<gene>
    <name evidence="1" type="ORF">SEA_CORREA_41</name>
</gene>
<dbReference type="Proteomes" id="UP000221630">
    <property type="component" value="Segment"/>
</dbReference>
<name>A0A222Z6F6_9CAUD</name>
<organism evidence="1 2">
    <name type="scientific">Arthrobacter phage Correa</name>
    <dbReference type="NCBI Taxonomy" id="2024275"/>
    <lineage>
        <taxon>Viruses</taxon>
        <taxon>Duplodnaviria</taxon>
        <taxon>Heunggongvirae</taxon>
        <taxon>Uroviricota</taxon>
        <taxon>Caudoviricetes</taxon>
        <taxon>Mudcatvirus</taxon>
        <taxon>Mudcatvirus correa</taxon>
    </lineage>
</organism>
<protein>
    <submittedName>
        <fullName evidence="1">Uncharacterized protein</fullName>
    </submittedName>
</protein>
<evidence type="ECO:0000313" key="2">
    <source>
        <dbReference type="Proteomes" id="UP000221630"/>
    </source>
</evidence>